<evidence type="ECO:0000313" key="3">
    <source>
        <dbReference type="Proteomes" id="UP000222295"/>
    </source>
</evidence>
<evidence type="ECO:0000259" key="1">
    <source>
        <dbReference type="Pfam" id="PF12733"/>
    </source>
</evidence>
<accession>A0A1V1FMZ2</accession>
<proteinExistence type="predicted"/>
<reference evidence="2 3" key="1">
    <citation type="journal article" date="2017" name="Microbes Environ.">
        <title>Discovery and Complete Genome Sequence of a Bacteriophage from an Obligate Intracellular Symbiont of a Cellulolytic Protist in the Termite Gut.</title>
        <authorList>
            <person name="Pramono A.K."/>
            <person name="Kuwahara H."/>
            <person name="Itoh T."/>
            <person name="Toyoda A."/>
            <person name="Yamada A."/>
            <person name="Hongoh Y."/>
        </authorList>
    </citation>
    <scope>NUCLEOTIDE SEQUENCE [LARGE SCALE GENOMIC DNA]</scope>
    <source>
        <strain evidence="2">ProJPt-Bp1</strain>
    </source>
</reference>
<dbReference type="Proteomes" id="UP000222295">
    <property type="component" value="Segment"/>
</dbReference>
<organism evidence="2 3">
    <name type="scientific">Azobacteroides phage ProJPt-Bp1</name>
    <dbReference type="NCBI Taxonomy" id="1920526"/>
    <lineage>
        <taxon>Viruses</taxon>
        <taxon>Duplodnaviria</taxon>
        <taxon>Heunggongvirae</taxon>
        <taxon>Uroviricota</taxon>
        <taxon>Caudoviricetes</taxon>
        <taxon>Crassvirales</taxon>
        <taxon>Suoliviridae</taxon>
        <taxon>Dechshavirus</taxon>
        <taxon>Dechshavirus japanensis</taxon>
    </lineage>
</organism>
<dbReference type="GeneID" id="65105577"/>
<sequence>MRLTGAPIHGDVRDIRQGADKFIIIDNHAYYTTFSIEFSTEEGTIQFVDDQIGTLFEAEIANLMIDGVPASTNPLELEVQIRPFERDVFTVDDIIRARYFVWRHHSWEDGDSLIQNTVEGYIEVKTIEGTDYESRMNIFPQQIDMTVLEGEDYTTFLRMGAKDFLIENGVRAFTIDQNKIELKYNQTRLMVANEDVRLNMPSSSTNLELIAKPSEILARIDRTSSNTSGSIRIQPELVWISSTQAPMTSGGILIRPGNVNLQTATGQEGVMASINLNGEWGTIDHGHGNTPEPANAIATYQEVQDSIYVYTYTDTALGWQVEENQTLLFAHTDIQPDLTNYVQALITHTDAESKVTEKLILNEPTDASVYIASNYDNGDKIAAINLEGGWATVDQVGGVTPRPWDSIATIEDIDVYADQYTFVQDGWNWKAFQDDALIFTYTANTNIVPAVTTDSTDSLVIDTTDANLSISQIDGDMTYSISVHQTDKALDLMVENNGTTPTLGYLRLNDEFTLLGSTGAIFSENGYVVVDSETDTTSSRPQNSVVQYSELEGLVNTVDTLDLETYHDSEFTGKGTQNDVLKLKFDSFSLEKWEDGTLAVSDYPLLWEELEALTNKVTVLEKNLTYVVVVYPYAEYDGGEAVLDYYVTHTFVTKNVYARLEYAETGMAIHDFVYTPIDHDVVKITFQEPPEGPFEVKIDRWLSFSTELGTYWNIFFVDEDKDVDTGTYHVRTYGPTQVKSGSDVMFMCDIDFPVYIESWDIYNCDSEGVPESMTDGYVVNKNIIHGTSTNYVIVNIPFSLTPGGNLLIDATPKMSDAYNPYLAGLTIINNLPITPTFDPTTLEYELSYPVAWDYGNVTVEPVLGVPNQTWSRTVVTTDPNCSGRSYPNINMGKTSIKIVVYSPNQIASVTYYIILKKYPVHVLNYFYAVLDINSGAMDQLADLGVTGNTEGCNGMLGYFYFSGSQLLSTITLQNLPVGVEKNNPVEVKFAYLMPNNPGTSTEAVPIIDVYDSDGNLIVTTTSFYYLIYRNGNKTRINSYTKVCVVDPMRTQILNVKVHQSKDGIDSPVSTYTVSVSTSIQGLISDDSMFVQTTNFKFGHVWFRKGWKTGGAGDIMEMLFCGPIGAEDSLPVYRRIPDYTKFRAFIIGGGSTGGGSGGGTARGGQTGGYQEFLASATGTLFKYFPHFKTLELRRYIGAGGPNTNGGGLGPAGNPSYIRYYRQEAGNDVKNNVVFNYLLAPRGYCYEDTLGQVYNSGYYNSDITGFSYSYAGRREGDNSSMCLNNSNFYPGTRYTGQGGQPGRTHSGGGCTGSPARGGGGAGNVIMTYPYVSTNLDVPYYTNEGVKLLEVSPGPGIVVKDASGNPYVWITYKNLYTGEEFVDKDANTPNGSQQYGFWSDPTGMTNQIHIKRIKVRKSGVNNPSQEQVGFIFSNSTVGIVSNMFVAGDLDHPERGGVQIIGGSITMAESWRDYSGTMWNVAIVNNDVIITVEAGFPEEFYVLEILNATANTSTGDAFDIWAKPGLSGGGTTMMVDPILGCLPNQYIGTFIHAITMKGDPATAVLTPFFGRCLFKLGANTWVGIDQVTPGTGESAKSVFGVFTGNGTTNTPVSVFATSVRRSDLTETATVVASTTCTSEGKVYRWTNERCVRGSNTTLVNQGYKCWTLVLTIDTVYVPPLP</sequence>
<dbReference type="RefSeq" id="YP_010088143.1">
    <property type="nucleotide sequence ID" value="NC_055706.1"/>
</dbReference>
<name>A0A1V1FMZ2_9CAUD</name>
<dbReference type="Pfam" id="PF12733">
    <property type="entry name" value="Cadherin-like"/>
    <property type="match status" value="1"/>
</dbReference>
<dbReference type="EMBL" id="AP017903">
    <property type="protein sequence ID" value="BAX03420.1"/>
    <property type="molecule type" value="Genomic_DNA"/>
</dbReference>
<feature type="domain" description="Cadherin-like beta-sandwich-like" evidence="1">
    <location>
        <begin position="829"/>
        <end position="913"/>
    </location>
</feature>
<protein>
    <submittedName>
        <fullName evidence="2">Cadherin-like beta sandwich domain protein</fullName>
    </submittedName>
</protein>
<dbReference type="InterPro" id="IPR025883">
    <property type="entry name" value="Cadherin-like_domain"/>
</dbReference>
<evidence type="ECO:0000313" key="2">
    <source>
        <dbReference type="EMBL" id="BAX03420.1"/>
    </source>
</evidence>
<keyword evidence="3" id="KW-1185">Reference proteome</keyword>
<dbReference type="KEGG" id="vg:65105577"/>